<sequence>MPSPSLQHAAYPLAPPQCPHPLHAAAAAPSAFTLHSPPPMRTLFLPSLPPAPGLAKVRRRVPFLLCRRRTAAPPRVVRRASSPSTDRHGTAAPPRVDNAITAAALLGAAHPDPATSSHAGQRASSQPLAADLRPLSATVGRSRKRRPPVRRNRWRREETAPCPISAAPLPCRCCHIAVVPPCAPPATICLLPAYASPRPDVGSTCASEPPKPKAPKPQPCS</sequence>
<organism evidence="2">
    <name type="scientific">Panicum hallii</name>
    <dbReference type="NCBI Taxonomy" id="206008"/>
    <lineage>
        <taxon>Eukaryota</taxon>
        <taxon>Viridiplantae</taxon>
        <taxon>Streptophyta</taxon>
        <taxon>Embryophyta</taxon>
        <taxon>Tracheophyta</taxon>
        <taxon>Spermatophyta</taxon>
        <taxon>Magnoliopsida</taxon>
        <taxon>Liliopsida</taxon>
        <taxon>Poales</taxon>
        <taxon>Poaceae</taxon>
        <taxon>PACMAD clade</taxon>
        <taxon>Panicoideae</taxon>
        <taxon>Panicodae</taxon>
        <taxon>Paniceae</taxon>
        <taxon>Panicinae</taxon>
        <taxon>Panicum</taxon>
        <taxon>Panicum sect. Panicum</taxon>
    </lineage>
</organism>
<gene>
    <name evidence="2" type="ORF">PAHAL_3G386900</name>
</gene>
<evidence type="ECO:0000313" key="2">
    <source>
        <dbReference type="EMBL" id="PVH62751.1"/>
    </source>
</evidence>
<accession>A0A2T8KKR2</accession>
<feature type="region of interest" description="Disordered" evidence="1">
    <location>
        <begin position="199"/>
        <end position="221"/>
    </location>
</feature>
<dbReference type="AlphaFoldDB" id="A0A2T8KKR2"/>
<dbReference type="EMBL" id="CM008048">
    <property type="protein sequence ID" value="PVH62751.1"/>
    <property type="molecule type" value="Genomic_DNA"/>
</dbReference>
<proteinExistence type="predicted"/>
<name>A0A2T8KKR2_9POAL</name>
<feature type="region of interest" description="Disordered" evidence="1">
    <location>
        <begin position="73"/>
        <end position="94"/>
    </location>
</feature>
<feature type="compositionally biased region" description="Basic residues" evidence="1">
    <location>
        <begin position="141"/>
        <end position="153"/>
    </location>
</feature>
<dbReference type="Gramene" id="PVH62751">
    <property type="protein sequence ID" value="PVH62751"/>
    <property type="gene ID" value="PAHAL_3G386900"/>
</dbReference>
<reference evidence="2" key="1">
    <citation type="submission" date="2018-04" db="EMBL/GenBank/DDBJ databases">
        <title>WGS assembly of Panicum hallii.</title>
        <authorList>
            <person name="Lovell J."/>
            <person name="Jenkins J."/>
            <person name="Lowry D."/>
            <person name="Mamidi S."/>
            <person name="Sreedasyam A."/>
            <person name="Weng X."/>
            <person name="Barry K."/>
            <person name="Bonette J."/>
            <person name="Campitelli B."/>
            <person name="Daum C."/>
            <person name="Gordon S."/>
            <person name="Gould B."/>
            <person name="Lipzen A."/>
            <person name="Macqueen A."/>
            <person name="Palacio-Mejia J."/>
            <person name="Plott C."/>
            <person name="Shakirov E."/>
            <person name="Shu S."/>
            <person name="Yoshinaga Y."/>
            <person name="Zane M."/>
            <person name="Rokhsar D."/>
            <person name="Grimwood J."/>
            <person name="Schmutz J."/>
            <person name="Juenger T."/>
        </authorList>
    </citation>
    <scope>NUCLEOTIDE SEQUENCE [LARGE SCALE GENOMIC DNA]</scope>
    <source>
        <strain evidence="2">FIL2</strain>
    </source>
</reference>
<feature type="region of interest" description="Disordered" evidence="1">
    <location>
        <begin position="110"/>
        <end position="153"/>
    </location>
</feature>
<feature type="compositionally biased region" description="Polar residues" evidence="1">
    <location>
        <begin position="115"/>
        <end position="127"/>
    </location>
</feature>
<evidence type="ECO:0000256" key="1">
    <source>
        <dbReference type="SAM" id="MobiDB-lite"/>
    </source>
</evidence>
<dbReference type="Proteomes" id="UP000243499">
    <property type="component" value="Chromosome 3"/>
</dbReference>
<feature type="compositionally biased region" description="Low complexity" evidence="1">
    <location>
        <begin position="73"/>
        <end position="84"/>
    </location>
</feature>
<protein>
    <submittedName>
        <fullName evidence="2">Uncharacterized protein</fullName>
    </submittedName>
</protein>